<dbReference type="Proteomes" id="UP000536275">
    <property type="component" value="Unassembled WGS sequence"/>
</dbReference>
<comment type="caution">
    <text evidence="2">The sequence shown here is derived from an EMBL/GenBank/DDBJ whole genome shotgun (WGS) entry which is preliminary data.</text>
</comment>
<keyword evidence="2" id="KW-0808">Transferase</keyword>
<dbReference type="EMBL" id="JABWAD010000016">
    <property type="protein sequence ID" value="KAF6071414.1"/>
    <property type="molecule type" value="Genomic_DNA"/>
</dbReference>
<feature type="domain" description="BioF2-like acetyltransferase" evidence="1">
    <location>
        <begin position="25"/>
        <end position="110"/>
    </location>
</feature>
<organism evidence="2 3">
    <name type="scientific">Candida albicans</name>
    <name type="common">Yeast</name>
    <dbReference type="NCBI Taxonomy" id="5476"/>
    <lineage>
        <taxon>Eukaryota</taxon>
        <taxon>Fungi</taxon>
        <taxon>Dikarya</taxon>
        <taxon>Ascomycota</taxon>
        <taxon>Saccharomycotina</taxon>
        <taxon>Pichiomycetes</taxon>
        <taxon>Debaryomycetaceae</taxon>
        <taxon>Candida/Lodderomyces clade</taxon>
        <taxon>Candida</taxon>
    </lineage>
</organism>
<name>A0A8H6F5L9_CANAX</name>
<reference evidence="2 3" key="1">
    <citation type="submission" date="2020-03" db="EMBL/GenBank/DDBJ databases">
        <title>FDA dAtabase for Regulatory Grade micrObial Sequences (FDA-ARGOS): Supporting development and validation of Infectious Disease Dx tests.</title>
        <authorList>
            <person name="Campos J."/>
            <person name="Goldberg B."/>
            <person name="Tallon L."/>
            <person name="Sadzewicz L."/>
            <person name="Vavikolanu K."/>
            <person name="Mehta A."/>
            <person name="Aluvathingal J."/>
            <person name="Nadendla S."/>
            <person name="Nandy P."/>
            <person name="Geyer C."/>
            <person name="Yan Y."/>
            <person name="Sichtig H."/>
        </authorList>
    </citation>
    <scope>NUCLEOTIDE SEQUENCE [LARGE SCALE GENOMIC DNA]</scope>
    <source>
        <strain evidence="2 3">FDAARGOS_656</strain>
    </source>
</reference>
<dbReference type="GO" id="GO:0016740">
    <property type="term" value="F:transferase activity"/>
    <property type="evidence" value="ECO:0007669"/>
    <property type="project" value="UniProtKB-KW"/>
</dbReference>
<evidence type="ECO:0000313" key="3">
    <source>
        <dbReference type="Proteomes" id="UP000536275"/>
    </source>
</evidence>
<dbReference type="Pfam" id="PF13480">
    <property type="entry name" value="Acetyltransf_6"/>
    <property type="match status" value="1"/>
</dbReference>
<accession>A0A8H6F5L9</accession>
<gene>
    <name evidence="2" type="ORF">FOB64_001153</name>
</gene>
<dbReference type="InterPro" id="IPR016181">
    <property type="entry name" value="Acyl_CoA_acyltransferase"/>
</dbReference>
<sequence>MNQNISQNRQSSGQSQQLLQPDWEFIYNLGNFSNEKKYRSLLFLKVDNQIIASCVIFRLGDTMTSDIQGLDHAISKKYKAYFVMMQEVIKIGLREGVKFIDFGPTTEEAKVTIGCNVVPLCGSIYPKNKFLGPIIKFAASKVDV</sequence>
<evidence type="ECO:0000259" key="1">
    <source>
        <dbReference type="Pfam" id="PF13480"/>
    </source>
</evidence>
<dbReference type="Gene3D" id="3.40.630.30">
    <property type="match status" value="1"/>
</dbReference>
<dbReference type="AlphaFoldDB" id="A0A8H6F5L9"/>
<proteinExistence type="predicted"/>
<dbReference type="InterPro" id="IPR038740">
    <property type="entry name" value="BioF2-like_GNAT_dom"/>
</dbReference>
<dbReference type="SUPFAM" id="SSF55729">
    <property type="entry name" value="Acyl-CoA N-acyltransferases (Nat)"/>
    <property type="match status" value="1"/>
</dbReference>
<protein>
    <submittedName>
        <fullName evidence="2">Acetyltransferase (GNAT) domain family protein</fullName>
    </submittedName>
</protein>
<evidence type="ECO:0000313" key="2">
    <source>
        <dbReference type="EMBL" id="KAF6071414.1"/>
    </source>
</evidence>